<dbReference type="Pfam" id="PF00067">
    <property type="entry name" value="p450"/>
    <property type="match status" value="1"/>
</dbReference>
<dbReference type="PANTHER" id="PTHR24305">
    <property type="entry name" value="CYTOCHROME P450"/>
    <property type="match status" value="1"/>
</dbReference>
<dbReference type="PANTHER" id="PTHR24305:SF166">
    <property type="entry name" value="CYTOCHROME P450 12A4, MITOCHONDRIAL-RELATED"/>
    <property type="match status" value="1"/>
</dbReference>
<dbReference type="GO" id="GO:0005506">
    <property type="term" value="F:iron ion binding"/>
    <property type="evidence" value="ECO:0007669"/>
    <property type="project" value="InterPro"/>
</dbReference>
<dbReference type="GO" id="GO:0016705">
    <property type="term" value="F:oxidoreductase activity, acting on paired donors, with incorporation or reduction of molecular oxygen"/>
    <property type="evidence" value="ECO:0007669"/>
    <property type="project" value="InterPro"/>
</dbReference>
<gene>
    <name evidence="2" type="ORF">D477_008798</name>
</gene>
<dbReference type="OrthoDB" id="7376058at2"/>
<protein>
    <submittedName>
        <fullName evidence="2">Cytochrome P450</fullName>
    </submittedName>
</protein>
<evidence type="ECO:0000313" key="2">
    <source>
        <dbReference type="EMBL" id="EMY34587.1"/>
    </source>
</evidence>
<dbReference type="InterPro" id="IPR036396">
    <property type="entry name" value="Cyt_P450_sf"/>
</dbReference>
<dbReference type="InterPro" id="IPR050121">
    <property type="entry name" value="Cytochrome_P450_monoxygenase"/>
</dbReference>
<dbReference type="GO" id="GO:0020037">
    <property type="term" value="F:heme binding"/>
    <property type="evidence" value="ECO:0007669"/>
    <property type="project" value="InterPro"/>
</dbReference>
<evidence type="ECO:0000256" key="1">
    <source>
        <dbReference type="ARBA" id="ARBA00010617"/>
    </source>
</evidence>
<evidence type="ECO:0000313" key="3">
    <source>
        <dbReference type="Proteomes" id="UP000010729"/>
    </source>
</evidence>
<dbReference type="GO" id="GO:0004497">
    <property type="term" value="F:monooxygenase activity"/>
    <property type="evidence" value="ECO:0007669"/>
    <property type="project" value="InterPro"/>
</dbReference>
<comment type="similarity">
    <text evidence="1">Belongs to the cytochrome P450 family.</text>
</comment>
<organism evidence="2 3">
    <name type="scientific">Arthrobacter crystallopoietes BAB-32</name>
    <dbReference type="NCBI Taxonomy" id="1246476"/>
    <lineage>
        <taxon>Bacteria</taxon>
        <taxon>Bacillati</taxon>
        <taxon>Actinomycetota</taxon>
        <taxon>Actinomycetes</taxon>
        <taxon>Micrococcales</taxon>
        <taxon>Micrococcaceae</taxon>
        <taxon>Crystallibacter</taxon>
    </lineage>
</organism>
<dbReference type="Proteomes" id="UP000010729">
    <property type="component" value="Unassembled WGS sequence"/>
</dbReference>
<reference evidence="2 3" key="1">
    <citation type="journal article" date="2013" name="Genome Announc.">
        <title>Draft Genome Sequence of Arthrobacter crystallopoietes Strain BAB-32, Revealing Genes for Bioremediation.</title>
        <authorList>
            <person name="Joshi M.N."/>
            <person name="Pandit A.S."/>
            <person name="Sharma A."/>
            <person name="Pandya R.V."/>
            <person name="Desai S.M."/>
            <person name="Saxena A.K."/>
            <person name="Bagatharia S.B."/>
        </authorList>
    </citation>
    <scope>NUCLEOTIDE SEQUENCE [LARGE SCALE GENOMIC DNA]</scope>
    <source>
        <strain evidence="2 3">BAB-32</strain>
    </source>
</reference>
<name>N1V3D0_9MICC</name>
<dbReference type="InterPro" id="IPR001128">
    <property type="entry name" value="Cyt_P450"/>
</dbReference>
<comment type="caution">
    <text evidence="2">The sequence shown here is derived from an EMBL/GenBank/DDBJ whole genome shotgun (WGS) entry which is preliminary data.</text>
</comment>
<sequence length="443" mass="49237">MATSGGALPKASVPDTLAILGEVLVPTLAKGTLFRRPKAVAVAERLQLDERAVRRLQKLNGKYGDGPLLLRIPFRRQAVILAPGHVHSVLAHSPEPFATASSEKRAALSHFEPRNVLISHGADRELRRRLHEQALDSGNPVHRSADAFLRMAREEADELLQRAEAAGMLEWNAFAEAWYRMARRVVFGDSARDDYELTDMLAALRANANWAFLKPKNLALRTEFLARVEDRMRSSDEGSLAWFMARAATAPEAAPADQIAQWLFGFDGPALGAFRTLALLATHPGQAEAARREAQAQPEGRHLPYLRACVLEALRLWPTTPMILRQTTRRVDLDGSVLPAKCGVLIYVAYFSRDQRHLPAADRFDPDLWLDQDSRTDWPLVPFSEGPAECPARELVLMFSSAFLARLLTRADFRLVSHQQLTPAKPLPGTLNSFALRFAVAAR</sequence>
<dbReference type="SUPFAM" id="SSF48264">
    <property type="entry name" value="Cytochrome P450"/>
    <property type="match status" value="1"/>
</dbReference>
<dbReference type="AlphaFoldDB" id="N1V3D0"/>
<dbReference type="Gene3D" id="1.10.630.10">
    <property type="entry name" value="Cytochrome P450"/>
    <property type="match status" value="1"/>
</dbReference>
<proteinExistence type="inferred from homology"/>
<dbReference type="EMBL" id="ANPE02000108">
    <property type="protein sequence ID" value="EMY34587.1"/>
    <property type="molecule type" value="Genomic_DNA"/>
</dbReference>
<keyword evidence="3" id="KW-1185">Reference proteome</keyword>
<accession>N1V3D0</accession>